<dbReference type="RefSeq" id="WP_252436446.1">
    <property type="nucleotide sequence ID" value="NZ_JAGSOV010000015.1"/>
</dbReference>
<evidence type="ECO:0000313" key="3">
    <source>
        <dbReference type="Proteomes" id="UP001165283"/>
    </source>
</evidence>
<accession>A0ABT0ZVQ0</accession>
<dbReference type="EMBL" id="JAGSOV010000015">
    <property type="protein sequence ID" value="MCO1654793.1"/>
    <property type="molecule type" value="Genomic_DNA"/>
</dbReference>
<keyword evidence="3" id="KW-1185">Reference proteome</keyword>
<reference evidence="2" key="1">
    <citation type="submission" date="2021-04" db="EMBL/GenBank/DDBJ databases">
        <title>Pseudonocardia sp. nov., isolated from sandy soil of mangrove forest.</title>
        <authorList>
            <person name="Zan Z."/>
            <person name="Huang R."/>
            <person name="Liu W."/>
        </authorList>
    </citation>
    <scope>NUCLEOTIDE SEQUENCE</scope>
    <source>
        <strain evidence="2">S2-4</strain>
    </source>
</reference>
<dbReference type="Proteomes" id="UP001165283">
    <property type="component" value="Unassembled WGS sequence"/>
</dbReference>
<feature type="transmembrane region" description="Helical" evidence="1">
    <location>
        <begin position="67"/>
        <end position="86"/>
    </location>
</feature>
<name>A0ABT0ZVQ0_9PSEU</name>
<feature type="transmembrane region" description="Helical" evidence="1">
    <location>
        <begin position="39"/>
        <end position="60"/>
    </location>
</feature>
<gene>
    <name evidence="2" type="ORF">KDL28_06950</name>
</gene>
<evidence type="ECO:0000313" key="2">
    <source>
        <dbReference type="EMBL" id="MCO1654793.1"/>
    </source>
</evidence>
<feature type="transmembrane region" description="Helical" evidence="1">
    <location>
        <begin position="92"/>
        <end position="111"/>
    </location>
</feature>
<keyword evidence="1" id="KW-0812">Transmembrane</keyword>
<evidence type="ECO:0000256" key="1">
    <source>
        <dbReference type="SAM" id="Phobius"/>
    </source>
</evidence>
<organism evidence="2 3">
    <name type="scientific">Pseudonocardia humida</name>
    <dbReference type="NCBI Taxonomy" id="2800819"/>
    <lineage>
        <taxon>Bacteria</taxon>
        <taxon>Bacillati</taxon>
        <taxon>Actinomycetota</taxon>
        <taxon>Actinomycetes</taxon>
        <taxon>Pseudonocardiales</taxon>
        <taxon>Pseudonocardiaceae</taxon>
        <taxon>Pseudonocardia</taxon>
    </lineage>
</organism>
<keyword evidence="1" id="KW-1133">Transmembrane helix</keyword>
<protein>
    <submittedName>
        <fullName evidence="2">Uncharacterized protein</fullName>
    </submittedName>
</protein>
<sequence length="118" mass="11251">MTTSLSTSTAVSTGSVLLAGTGAQFVDDVAIAVLPFDAVLAPLSGLVAILLTAGAARFLTRDKQGAAIARTGLAVGGVSAVVGLLVGGLGLVALLLGIVTVVAGVAGAVAGRRQVGAQ</sequence>
<keyword evidence="1" id="KW-0472">Membrane</keyword>
<proteinExistence type="predicted"/>
<comment type="caution">
    <text evidence="2">The sequence shown here is derived from an EMBL/GenBank/DDBJ whole genome shotgun (WGS) entry which is preliminary data.</text>
</comment>